<proteinExistence type="predicted"/>
<keyword evidence="2" id="KW-1185">Reference proteome</keyword>
<accession>A0A2T6BFW1</accession>
<comment type="caution">
    <text evidence="1">The sequence shown here is derived from an EMBL/GenBank/DDBJ whole genome shotgun (WGS) entry which is preliminary data.</text>
</comment>
<dbReference type="PANTHER" id="PTHR34309:SF1">
    <property type="entry name" value="PROTEIN GLCG"/>
    <property type="match status" value="1"/>
</dbReference>
<protein>
    <submittedName>
        <fullName evidence="1">Uncharacterized protein GlcG (DUF336 family)</fullName>
    </submittedName>
</protein>
<dbReference type="EMBL" id="QBKS01000002">
    <property type="protein sequence ID" value="PTX54940.1"/>
    <property type="molecule type" value="Genomic_DNA"/>
</dbReference>
<evidence type="ECO:0000313" key="2">
    <source>
        <dbReference type="Proteomes" id="UP000243978"/>
    </source>
</evidence>
<name>A0A2T6BFW1_9RHOB</name>
<dbReference type="InterPro" id="IPR038084">
    <property type="entry name" value="PduO/GlcC-like_sf"/>
</dbReference>
<gene>
    <name evidence="1" type="ORF">C8N43_3763</name>
</gene>
<dbReference type="Gene3D" id="3.30.450.150">
    <property type="entry name" value="Haem-degrading domain"/>
    <property type="match status" value="1"/>
</dbReference>
<dbReference type="Proteomes" id="UP000243978">
    <property type="component" value="Unassembled WGS sequence"/>
</dbReference>
<reference evidence="1 2" key="1">
    <citation type="submission" date="2018-04" db="EMBL/GenBank/DDBJ databases">
        <title>Genomic Encyclopedia of Archaeal and Bacterial Type Strains, Phase II (KMG-II): from individual species to whole genera.</title>
        <authorList>
            <person name="Goeker M."/>
        </authorList>
    </citation>
    <scope>NUCLEOTIDE SEQUENCE [LARGE SCALE GENOMIC DNA]</scope>
    <source>
        <strain evidence="1 2">DSM 100977</strain>
    </source>
</reference>
<dbReference type="InterPro" id="IPR005624">
    <property type="entry name" value="PduO/GlcC-like"/>
</dbReference>
<dbReference type="Pfam" id="PF03928">
    <property type="entry name" value="HbpS-like"/>
    <property type="match status" value="1"/>
</dbReference>
<organism evidence="1 2">
    <name type="scientific">Litoreibacter ponti</name>
    <dbReference type="NCBI Taxonomy" id="1510457"/>
    <lineage>
        <taxon>Bacteria</taxon>
        <taxon>Pseudomonadati</taxon>
        <taxon>Pseudomonadota</taxon>
        <taxon>Alphaproteobacteria</taxon>
        <taxon>Rhodobacterales</taxon>
        <taxon>Roseobacteraceae</taxon>
        <taxon>Litoreibacter</taxon>
    </lineage>
</organism>
<dbReference type="AlphaFoldDB" id="A0A2T6BFW1"/>
<dbReference type="SUPFAM" id="SSF143744">
    <property type="entry name" value="GlcG-like"/>
    <property type="match status" value="1"/>
</dbReference>
<dbReference type="OrthoDB" id="9815788at2"/>
<dbReference type="InterPro" id="IPR052517">
    <property type="entry name" value="GlcG_carb_metab_protein"/>
</dbReference>
<evidence type="ECO:0000313" key="1">
    <source>
        <dbReference type="EMBL" id="PTX54940.1"/>
    </source>
</evidence>
<sequence length="139" mass="13830">MAHVRASLELTHTAVLAMLQAAVAEAETIGQPQCIVIVDTSGVTLAELRMSGAKFLSLKSARAKAVTAASIRAESTSIPEQVRSFIGLATDGDVTGLPGGLPIILHGQCVGGIGVGSGTGDQDIAVASAALAAIDAQPG</sequence>
<dbReference type="PANTHER" id="PTHR34309">
    <property type="entry name" value="SLR1406 PROTEIN"/>
    <property type="match status" value="1"/>
</dbReference>
<dbReference type="RefSeq" id="WP_107847399.1">
    <property type="nucleotide sequence ID" value="NZ_QBKS01000002.1"/>
</dbReference>